<protein>
    <submittedName>
        <fullName evidence="1">Uncharacterized protein</fullName>
    </submittedName>
</protein>
<evidence type="ECO:0000313" key="1">
    <source>
        <dbReference type="EMBL" id="KAI4295406.1"/>
    </source>
</evidence>
<accession>A0ACB9KE68</accession>
<name>A0ACB9KE68_BAUVA</name>
<organism evidence="1 2">
    <name type="scientific">Bauhinia variegata</name>
    <name type="common">Purple orchid tree</name>
    <name type="synonym">Phanera variegata</name>
    <dbReference type="NCBI Taxonomy" id="167791"/>
    <lineage>
        <taxon>Eukaryota</taxon>
        <taxon>Viridiplantae</taxon>
        <taxon>Streptophyta</taxon>
        <taxon>Embryophyta</taxon>
        <taxon>Tracheophyta</taxon>
        <taxon>Spermatophyta</taxon>
        <taxon>Magnoliopsida</taxon>
        <taxon>eudicotyledons</taxon>
        <taxon>Gunneridae</taxon>
        <taxon>Pentapetalae</taxon>
        <taxon>rosids</taxon>
        <taxon>fabids</taxon>
        <taxon>Fabales</taxon>
        <taxon>Fabaceae</taxon>
        <taxon>Cercidoideae</taxon>
        <taxon>Cercideae</taxon>
        <taxon>Bauhiniinae</taxon>
        <taxon>Bauhinia</taxon>
    </lineage>
</organism>
<keyword evidence="2" id="KW-1185">Reference proteome</keyword>
<reference evidence="1 2" key="1">
    <citation type="journal article" date="2022" name="DNA Res.">
        <title>Chromosomal-level genome assembly of the orchid tree Bauhinia variegata (Leguminosae; Cercidoideae) supports the allotetraploid origin hypothesis of Bauhinia.</title>
        <authorList>
            <person name="Zhong Y."/>
            <person name="Chen Y."/>
            <person name="Zheng D."/>
            <person name="Pang J."/>
            <person name="Liu Y."/>
            <person name="Luo S."/>
            <person name="Meng S."/>
            <person name="Qian L."/>
            <person name="Wei D."/>
            <person name="Dai S."/>
            <person name="Zhou R."/>
        </authorList>
    </citation>
    <scope>NUCLEOTIDE SEQUENCE [LARGE SCALE GENOMIC DNA]</scope>
    <source>
        <strain evidence="1">BV-YZ2020</strain>
    </source>
</reference>
<sequence length="901" mass="101724">MVLFEILFSQNPSESSSSAVMMVRSTSQKKIMLLFLCGAIFELSSSRSSCNEIDGEVLLQFKEGVVDPSKMLSSWSREEDCCKWIGVQCHNITGRVNELNLRYSYIDTSHSSERLRGEINLISLLQLEFLNYLDLSDNDFTSISDKNKYHSHRSTNSSTLLHLDLAYNYNLQMDNLHWLSHVPSLTYLDLSGIILQKETDWLQSLTPLSSSLSELHLSMCALTSLGPFLGFVNFTSLSVLDFSSNYFHSQIPYWLSNLSDSFFNLDLRMNGFYGQLPDTLLNLQSLKYLLLGLNKMTGTIPKWLGQYKHLEELDLSGNSFYGSVPLTLGNISSLTHLDVRANHLNGTLPESLGQLSNLQTLLLGANAFAGVISESNFDKLTNLKWLDLRASNFLFQIGNDWTPPFQLDEIFLDFCRLGPKLPAWIYTQRSLIFFHIPSTGITTIDHHKFWSLVSSVSKSVDISNNSISGNMPNLVLNAATIDLSFNNITGGLPRLTSNVIYFYAGSNLFSGHIFPFLCTTQTAEGNNLFALDLSYNHLSGELPECWINWKNLRYLHLGDNNFTGKIPYSMGSLSEILMLYLGNNNFFGDIPLSLKNCTSLVFLNLERNKLSGSIPYWVGGQRTQDMQLRSNEFSGSIPLEICQLHSLIILDLADNRLSGPIPKCLENITAMSDANFVPTLLTMGEYDLGYRFRLLVKGRESEYVKNLKYIRLVDLSDNKFSGTIPRELFSLSLVQSLNLSNNHLIGKIPQEIGKMRNLESLDFSRNQLCGDIPPTMSDLTFLSVLNLSFNKFIGKIPTGTQLQSFDALSYMGNRELCGAPLRNCTQQNESHDTKLNTKDEDEDKFLSSFYIGMGVGFGVGFWGVCVVIFFHKTSRHAYFRFLDYIKDQCYLKVLLTTRSLR</sequence>
<comment type="caution">
    <text evidence="1">The sequence shown here is derived from an EMBL/GenBank/DDBJ whole genome shotgun (WGS) entry which is preliminary data.</text>
</comment>
<dbReference type="Proteomes" id="UP000828941">
    <property type="component" value="Chromosome 14"/>
</dbReference>
<gene>
    <name evidence="1" type="ORF">L6164_035455</name>
</gene>
<evidence type="ECO:0000313" key="2">
    <source>
        <dbReference type="Proteomes" id="UP000828941"/>
    </source>
</evidence>
<dbReference type="EMBL" id="CM039439">
    <property type="protein sequence ID" value="KAI4295406.1"/>
    <property type="molecule type" value="Genomic_DNA"/>
</dbReference>
<proteinExistence type="predicted"/>